<dbReference type="eggNOG" id="COG2755">
    <property type="taxonomic scope" value="Bacteria"/>
</dbReference>
<dbReference type="Pfam" id="PF13472">
    <property type="entry name" value="Lipase_GDSL_2"/>
    <property type="match status" value="1"/>
</dbReference>
<dbReference type="RefSeq" id="WP_074731418.1">
    <property type="nucleotide sequence ID" value="NZ_CADAXY010000016.1"/>
</dbReference>
<dbReference type="Proteomes" id="UP000183028">
    <property type="component" value="Unassembled WGS sequence"/>
</dbReference>
<organism evidence="2 3">
    <name type="scientific">Sharpea azabuensis</name>
    <dbReference type="NCBI Taxonomy" id="322505"/>
    <lineage>
        <taxon>Bacteria</taxon>
        <taxon>Bacillati</taxon>
        <taxon>Bacillota</taxon>
        <taxon>Erysipelotrichia</taxon>
        <taxon>Erysipelotrichales</taxon>
        <taxon>Coprobacillaceae</taxon>
        <taxon>Sharpea</taxon>
    </lineage>
</organism>
<feature type="domain" description="SGNH hydrolase-type esterase" evidence="1">
    <location>
        <begin position="5"/>
        <end position="164"/>
    </location>
</feature>
<dbReference type="InterPro" id="IPR036514">
    <property type="entry name" value="SGNH_hydro_sf"/>
</dbReference>
<dbReference type="OrthoDB" id="388542at2"/>
<accession>A0A1H6RK01</accession>
<sequence>MKILCFGDSNTYGYHAGGGRIEDNYPRLLESEKYQTINEGVCGRTTNCLGSFTKAIQQPHELTIIMLGTNDLSSIGGYSIDRIIMQLEELIVLENEKILLLIPPYIHYECVVGWDYPIDVFDQSKKLEDAMIQLAIKHHIDYLSMKDDLDMDKDGIHLTLRGHQQLAQKINDYLHHYA</sequence>
<gene>
    <name evidence="2" type="ORF">SAMN04487834_100947</name>
</gene>
<dbReference type="EMBL" id="FNYK01000009">
    <property type="protein sequence ID" value="SEI56083.1"/>
    <property type="molecule type" value="Genomic_DNA"/>
</dbReference>
<dbReference type="SUPFAM" id="SSF52266">
    <property type="entry name" value="SGNH hydrolase"/>
    <property type="match status" value="1"/>
</dbReference>
<name>A0A1H6RK01_9FIRM</name>
<dbReference type="AlphaFoldDB" id="A0A1H6RK01"/>
<evidence type="ECO:0000259" key="1">
    <source>
        <dbReference type="Pfam" id="PF13472"/>
    </source>
</evidence>
<dbReference type="InterPro" id="IPR013830">
    <property type="entry name" value="SGNH_hydro"/>
</dbReference>
<dbReference type="STRING" id="322505.SAMN04487836_14018"/>
<reference evidence="3" key="1">
    <citation type="submission" date="2016-10" db="EMBL/GenBank/DDBJ databases">
        <authorList>
            <person name="Varghese N."/>
        </authorList>
    </citation>
    <scope>NUCLEOTIDE SEQUENCE [LARGE SCALE GENOMIC DNA]</scope>
    <source>
        <strain evidence="3">DSM 20406</strain>
    </source>
</reference>
<keyword evidence="3" id="KW-1185">Reference proteome</keyword>
<proteinExistence type="predicted"/>
<evidence type="ECO:0000313" key="2">
    <source>
        <dbReference type="EMBL" id="SEI56083.1"/>
    </source>
</evidence>
<dbReference type="Gene3D" id="3.40.50.1110">
    <property type="entry name" value="SGNH hydrolase"/>
    <property type="match status" value="1"/>
</dbReference>
<protein>
    <submittedName>
        <fullName evidence="2">Lysophospholipase L1</fullName>
    </submittedName>
</protein>
<evidence type="ECO:0000313" key="3">
    <source>
        <dbReference type="Proteomes" id="UP000183028"/>
    </source>
</evidence>